<dbReference type="AlphaFoldDB" id="A0A6L7GLC9"/>
<accession>A0A6L7GLC9</accession>
<keyword evidence="4" id="KW-1185">Reference proteome</keyword>
<protein>
    <submittedName>
        <fullName evidence="3">EAL domain-containing protein</fullName>
    </submittedName>
</protein>
<feature type="transmembrane region" description="Helical" evidence="1">
    <location>
        <begin position="306"/>
        <end position="325"/>
    </location>
</feature>
<dbReference type="RefSeq" id="WP_160601970.1">
    <property type="nucleotide sequence ID" value="NZ_WTYU01000002.1"/>
</dbReference>
<gene>
    <name evidence="3" type="ORF">GRI44_11885</name>
</gene>
<dbReference type="SMART" id="SM00052">
    <property type="entry name" value="EAL"/>
    <property type="match status" value="1"/>
</dbReference>
<dbReference type="Proteomes" id="UP000473531">
    <property type="component" value="Unassembled WGS sequence"/>
</dbReference>
<evidence type="ECO:0000313" key="3">
    <source>
        <dbReference type="EMBL" id="MXP15451.1"/>
    </source>
</evidence>
<dbReference type="EMBL" id="WTYU01000002">
    <property type="protein sequence ID" value="MXP15451.1"/>
    <property type="molecule type" value="Genomic_DNA"/>
</dbReference>
<keyword evidence="1" id="KW-0812">Transmembrane</keyword>
<dbReference type="SUPFAM" id="SSF141868">
    <property type="entry name" value="EAL domain-like"/>
    <property type="match status" value="1"/>
</dbReference>
<dbReference type="CDD" id="cd01948">
    <property type="entry name" value="EAL"/>
    <property type="match status" value="1"/>
</dbReference>
<feature type="domain" description="EAL" evidence="2">
    <location>
        <begin position="515"/>
        <end position="768"/>
    </location>
</feature>
<dbReference type="InterPro" id="IPR007890">
    <property type="entry name" value="CHASE2"/>
</dbReference>
<keyword evidence="1" id="KW-1133">Transmembrane helix</keyword>
<dbReference type="InterPro" id="IPR050706">
    <property type="entry name" value="Cyclic-di-GMP_PDE-like"/>
</dbReference>
<sequence>MISTLKQIWGIDRIRQVLIAAILASFLGPLFFYPVGHLIWHSQARLASHEASGDIVFAGARDDLTDPEFPHRREQLANSLRALDAAGARKIYIDLLFNQPSDPAADKSLHDAIADLGDKVYFVRRKVTGLAGATEFHDSVSAVMGQAHTVPNDRFINFTGNTWSMPIGFQTEKEIELSFPASMAEINSRSTRDIEIIYSFDPATIPNLELSSIDFKRKQSASDASIDALNLDRKIVVIGNSSQLSDSVANIPGQVDLPSTYVSIYAAETLKAGFKDRFGTIPTFIFYFIALLTIVSICLNEQVRRLSYLALCLSAPLLVFLFAQFGIRANLSWSLALLMVFGMLRLRDRWQSKFALTDAASKLPTFRALERLLDRKNPDEAIVVAKIHRLDEVLSTLPEALHADYILRITDRLRVVDKKLEIYTSGDRYLAWLTPEANMGDLDQHLKGLRGLFAQPLLVGNTAVDVGITFGVDRTRSIKGRQRVALALTATEQTNEAYRPVQIAEEVSETDRLWNISLQSKIDAALSKGEIYVVFQPQISLHDGSMVGAEALVRWDDPLRGSISPAYFIEQCEMAGRMEHLTRHVLMEAVAGFISLGTRTPEPALSVNLSATLLHDPNILNIVDEVLDETGFDPRRLVLEITETSKITDAATALALITQFKSRGIRISLDDFGIGSASLETFLQFPFDELKIDRLFISAMQQSSKAQAIVKKILAMGEEARITVIAEGIEDEQTLKILGSFGLHIAQGYAISYPLRIDDLLQFQGLSDSRARVL</sequence>
<name>A0A6L7GLC9_9SPHN</name>
<proteinExistence type="predicted"/>
<dbReference type="Gene3D" id="3.20.20.450">
    <property type="entry name" value="EAL domain"/>
    <property type="match status" value="1"/>
</dbReference>
<dbReference type="InterPro" id="IPR001633">
    <property type="entry name" value="EAL_dom"/>
</dbReference>
<feature type="transmembrane region" description="Helical" evidence="1">
    <location>
        <begin position="17"/>
        <end position="40"/>
    </location>
</feature>
<comment type="caution">
    <text evidence="3">The sequence shown here is derived from an EMBL/GenBank/DDBJ whole genome shotgun (WGS) entry which is preliminary data.</text>
</comment>
<dbReference type="InterPro" id="IPR035919">
    <property type="entry name" value="EAL_sf"/>
</dbReference>
<reference evidence="3 4" key="1">
    <citation type="submission" date="2019-12" db="EMBL/GenBank/DDBJ databases">
        <title>Genomic-based taxomic classification of the family Erythrobacteraceae.</title>
        <authorList>
            <person name="Xu L."/>
        </authorList>
    </citation>
    <scope>NUCLEOTIDE SEQUENCE [LARGE SCALE GENOMIC DNA]</scope>
    <source>
        <strain evidence="3 4">KCTC 52259</strain>
    </source>
</reference>
<feature type="transmembrane region" description="Helical" evidence="1">
    <location>
        <begin position="278"/>
        <end position="299"/>
    </location>
</feature>
<dbReference type="GO" id="GO:0071111">
    <property type="term" value="F:cyclic-guanylate-specific phosphodiesterase activity"/>
    <property type="evidence" value="ECO:0007669"/>
    <property type="project" value="InterPro"/>
</dbReference>
<dbReference type="Pfam" id="PF00563">
    <property type="entry name" value="EAL"/>
    <property type="match status" value="1"/>
</dbReference>
<dbReference type="OrthoDB" id="7462471at2"/>
<evidence type="ECO:0000256" key="1">
    <source>
        <dbReference type="SAM" id="Phobius"/>
    </source>
</evidence>
<keyword evidence="1" id="KW-0472">Membrane</keyword>
<evidence type="ECO:0000313" key="4">
    <source>
        <dbReference type="Proteomes" id="UP000473531"/>
    </source>
</evidence>
<evidence type="ECO:0000259" key="2">
    <source>
        <dbReference type="PROSITE" id="PS50883"/>
    </source>
</evidence>
<dbReference type="PANTHER" id="PTHR33121:SF70">
    <property type="entry name" value="SIGNALING PROTEIN YKOW"/>
    <property type="match status" value="1"/>
</dbReference>
<organism evidence="3 4">
    <name type="scientific">Allopontixanthobacter confluentis</name>
    <dbReference type="NCBI Taxonomy" id="1849021"/>
    <lineage>
        <taxon>Bacteria</taxon>
        <taxon>Pseudomonadati</taxon>
        <taxon>Pseudomonadota</taxon>
        <taxon>Alphaproteobacteria</taxon>
        <taxon>Sphingomonadales</taxon>
        <taxon>Erythrobacteraceae</taxon>
        <taxon>Allopontixanthobacter</taxon>
    </lineage>
</organism>
<dbReference type="Pfam" id="PF05226">
    <property type="entry name" value="CHASE2"/>
    <property type="match status" value="1"/>
</dbReference>
<dbReference type="PROSITE" id="PS50883">
    <property type="entry name" value="EAL"/>
    <property type="match status" value="1"/>
</dbReference>
<dbReference type="PANTHER" id="PTHR33121">
    <property type="entry name" value="CYCLIC DI-GMP PHOSPHODIESTERASE PDEF"/>
    <property type="match status" value="1"/>
</dbReference>